<accession>A0A937CT88</accession>
<dbReference type="RefSeq" id="WP_201674021.1">
    <property type="nucleotide sequence ID" value="NZ_JAEQNE010000002.1"/>
</dbReference>
<proteinExistence type="predicted"/>
<gene>
    <name evidence="2" type="ORF">JJ685_09560</name>
</gene>
<evidence type="ECO:0000256" key="1">
    <source>
        <dbReference type="SAM" id="SignalP"/>
    </source>
</evidence>
<organism evidence="2 3">
    <name type="scientific">Ramlibacter monticola</name>
    <dbReference type="NCBI Taxonomy" id="1926872"/>
    <lineage>
        <taxon>Bacteria</taxon>
        <taxon>Pseudomonadati</taxon>
        <taxon>Pseudomonadota</taxon>
        <taxon>Betaproteobacteria</taxon>
        <taxon>Burkholderiales</taxon>
        <taxon>Comamonadaceae</taxon>
        <taxon>Ramlibacter</taxon>
    </lineage>
</organism>
<dbReference type="EMBL" id="JAEQNE010000002">
    <property type="protein sequence ID" value="MBL0391384.1"/>
    <property type="molecule type" value="Genomic_DNA"/>
</dbReference>
<dbReference type="Proteomes" id="UP000599109">
    <property type="component" value="Unassembled WGS sequence"/>
</dbReference>
<feature type="signal peptide" evidence="1">
    <location>
        <begin position="1"/>
        <end position="19"/>
    </location>
</feature>
<feature type="chain" id="PRO_5037303637" description="Alkaline proteinase inhibitor/ Outer membrane lipoprotein Omp19 domain-containing protein" evidence="1">
    <location>
        <begin position="20"/>
        <end position="133"/>
    </location>
</feature>
<dbReference type="AlphaFoldDB" id="A0A937CT88"/>
<reference evidence="2 3" key="1">
    <citation type="journal article" date="2017" name="Int. J. Syst. Evol. Microbiol.">
        <title>Ramlibacter monticola sp. nov., isolated from forest soil.</title>
        <authorList>
            <person name="Chaudhary D.K."/>
            <person name="Kim J."/>
        </authorList>
    </citation>
    <scope>NUCLEOTIDE SEQUENCE [LARGE SCALE GENOMIC DNA]</scope>
    <source>
        <strain evidence="2 3">KACC 19175</strain>
    </source>
</reference>
<evidence type="ECO:0000313" key="2">
    <source>
        <dbReference type="EMBL" id="MBL0391384.1"/>
    </source>
</evidence>
<evidence type="ECO:0008006" key="4">
    <source>
        <dbReference type="Google" id="ProtNLM"/>
    </source>
</evidence>
<comment type="caution">
    <text evidence="2">The sequence shown here is derived from an EMBL/GenBank/DDBJ whole genome shotgun (WGS) entry which is preliminary data.</text>
</comment>
<evidence type="ECO:0000313" key="3">
    <source>
        <dbReference type="Proteomes" id="UP000599109"/>
    </source>
</evidence>
<protein>
    <recommendedName>
        <fullName evidence="4">Alkaline proteinase inhibitor/ Outer membrane lipoprotein Omp19 domain-containing protein</fullName>
    </recommendedName>
</protein>
<sequence length="133" mass="14058">MHAFARLLPLLLATTGALAQSPVQDLPKDLHGRWTSKPAGSAAVTQPFDLENIQRKDDGSFSARLTWTAADAKCTIRYQPITGRITSSGLAFEAKTPCDQPLSAELARGAAGAWVGMASNKATPPVVVELTAK</sequence>
<keyword evidence="1" id="KW-0732">Signal</keyword>
<keyword evidence="3" id="KW-1185">Reference proteome</keyword>
<name>A0A937CT88_9BURK</name>